<name>A0A9P1DHN7_9DINO</name>
<dbReference type="EMBL" id="CAMXCT010004636">
    <property type="protein sequence ID" value="CAI4009796.1"/>
    <property type="molecule type" value="Genomic_DNA"/>
</dbReference>
<dbReference type="EMBL" id="CAMXCT020004636">
    <property type="protein sequence ID" value="CAL1163171.1"/>
    <property type="molecule type" value="Genomic_DNA"/>
</dbReference>
<organism evidence="1">
    <name type="scientific">Cladocopium goreaui</name>
    <dbReference type="NCBI Taxonomy" id="2562237"/>
    <lineage>
        <taxon>Eukaryota</taxon>
        <taxon>Sar</taxon>
        <taxon>Alveolata</taxon>
        <taxon>Dinophyceae</taxon>
        <taxon>Suessiales</taxon>
        <taxon>Symbiodiniaceae</taxon>
        <taxon>Cladocopium</taxon>
    </lineage>
</organism>
<reference evidence="2" key="2">
    <citation type="submission" date="2024-04" db="EMBL/GenBank/DDBJ databases">
        <authorList>
            <person name="Chen Y."/>
            <person name="Shah S."/>
            <person name="Dougan E. K."/>
            <person name="Thang M."/>
            <person name="Chan C."/>
        </authorList>
    </citation>
    <scope>NUCLEOTIDE SEQUENCE [LARGE SCALE GENOMIC DNA]</scope>
</reference>
<protein>
    <submittedName>
        <fullName evidence="1">Uncharacterized protein</fullName>
    </submittedName>
</protein>
<feature type="non-terminal residue" evidence="1">
    <location>
        <position position="1"/>
    </location>
</feature>
<feature type="non-terminal residue" evidence="1">
    <location>
        <position position="193"/>
    </location>
</feature>
<gene>
    <name evidence="1" type="ORF">C1SCF055_LOCUS35127</name>
</gene>
<dbReference type="Proteomes" id="UP001152797">
    <property type="component" value="Unassembled WGS sequence"/>
</dbReference>
<sequence>RSDDWLAIMRTQDPNLHYSRDAQAPVLHAIDGIMLIIREHIFNPDVARSRRWSVPHVSSLQDAMIFLSKQSHVPQRDFLDEYEPESPVHDGWDVCGSDGDVSLSSVSEGDHELFESGCQTSDEDRDAEVAAPIVGASVASELHYSATPSDVRLNLADLALPCDIGQSVLSDGSNLSWNFVHLLDASRKMAWTS</sequence>
<proteinExistence type="predicted"/>
<accession>A0A9P1DHN7</accession>
<comment type="caution">
    <text evidence="1">The sequence shown here is derived from an EMBL/GenBank/DDBJ whole genome shotgun (WGS) entry which is preliminary data.</text>
</comment>
<keyword evidence="3" id="KW-1185">Reference proteome</keyword>
<evidence type="ECO:0000313" key="1">
    <source>
        <dbReference type="EMBL" id="CAI4009796.1"/>
    </source>
</evidence>
<evidence type="ECO:0000313" key="2">
    <source>
        <dbReference type="EMBL" id="CAL1163171.1"/>
    </source>
</evidence>
<reference evidence="1" key="1">
    <citation type="submission" date="2022-10" db="EMBL/GenBank/DDBJ databases">
        <authorList>
            <person name="Chen Y."/>
            <person name="Dougan E. K."/>
            <person name="Chan C."/>
            <person name="Rhodes N."/>
            <person name="Thang M."/>
        </authorList>
    </citation>
    <scope>NUCLEOTIDE SEQUENCE</scope>
</reference>
<dbReference type="AlphaFoldDB" id="A0A9P1DHN7"/>
<dbReference type="EMBL" id="CAMXCT030004636">
    <property type="protein sequence ID" value="CAL4797108.1"/>
    <property type="molecule type" value="Genomic_DNA"/>
</dbReference>
<evidence type="ECO:0000313" key="3">
    <source>
        <dbReference type="Proteomes" id="UP001152797"/>
    </source>
</evidence>